<evidence type="ECO:0000313" key="1">
    <source>
        <dbReference type="EMBL" id="KZZ96333.1"/>
    </source>
</evidence>
<keyword evidence="1" id="KW-0808">Transferase</keyword>
<dbReference type="InterPro" id="IPR029057">
    <property type="entry name" value="PRTase-like"/>
</dbReference>
<gene>
    <name evidence="1" type="ORF">AAP_01106</name>
</gene>
<name>A0A162IP93_9EURO</name>
<keyword evidence="2" id="KW-1185">Reference proteome</keyword>
<dbReference type="OrthoDB" id="738517at2759"/>
<comment type="caution">
    <text evidence="1">The sequence shown here is derived from an EMBL/GenBank/DDBJ whole genome shotgun (WGS) entry which is preliminary data.</text>
</comment>
<accession>A0A162IP93</accession>
<dbReference type="Gene3D" id="3.40.50.2020">
    <property type="match status" value="1"/>
</dbReference>
<keyword evidence="1" id="KW-0418">Kinase</keyword>
<protein>
    <submittedName>
        <fullName evidence="1">Uridine-cytidine kinase-like 1</fullName>
    </submittedName>
</protein>
<sequence length="78" mass="8985">MVVRHIQQILRDKSLAHEQELRRLGKLVADEPLSQNVILMEQTPQVKGMNTLLQDPAIQQVDFDFYFNRLAGVLITRG</sequence>
<dbReference type="Proteomes" id="UP000242877">
    <property type="component" value="Unassembled WGS sequence"/>
</dbReference>
<proteinExistence type="predicted"/>
<dbReference type="VEuPathDB" id="FungiDB:AAP_01106"/>
<dbReference type="EMBL" id="AZGZ01000003">
    <property type="protein sequence ID" value="KZZ96333.1"/>
    <property type="molecule type" value="Genomic_DNA"/>
</dbReference>
<dbReference type="AlphaFoldDB" id="A0A162IP93"/>
<reference evidence="1 2" key="1">
    <citation type="journal article" date="2016" name="Genome Biol. Evol.">
        <title>Divergent and convergent evolution of fungal pathogenicity.</title>
        <authorList>
            <person name="Shang Y."/>
            <person name="Xiao G."/>
            <person name="Zheng P."/>
            <person name="Cen K."/>
            <person name="Zhan S."/>
            <person name="Wang C."/>
        </authorList>
    </citation>
    <scope>NUCLEOTIDE SEQUENCE [LARGE SCALE GENOMIC DNA]</scope>
    <source>
        <strain evidence="1 2">ARSEF 7405</strain>
    </source>
</reference>
<organism evidence="1 2">
    <name type="scientific">Ascosphaera apis ARSEF 7405</name>
    <dbReference type="NCBI Taxonomy" id="392613"/>
    <lineage>
        <taxon>Eukaryota</taxon>
        <taxon>Fungi</taxon>
        <taxon>Dikarya</taxon>
        <taxon>Ascomycota</taxon>
        <taxon>Pezizomycotina</taxon>
        <taxon>Eurotiomycetes</taxon>
        <taxon>Eurotiomycetidae</taxon>
        <taxon>Onygenales</taxon>
        <taxon>Ascosphaeraceae</taxon>
        <taxon>Ascosphaera</taxon>
    </lineage>
</organism>
<dbReference type="GO" id="GO:0016301">
    <property type="term" value="F:kinase activity"/>
    <property type="evidence" value="ECO:0007669"/>
    <property type="project" value="UniProtKB-KW"/>
</dbReference>
<evidence type="ECO:0000313" key="2">
    <source>
        <dbReference type="Proteomes" id="UP000242877"/>
    </source>
</evidence>